<keyword evidence="4 6" id="KW-0802">TPR repeat</keyword>
<accession>A0A264W5I1</accession>
<evidence type="ECO:0000313" key="8">
    <source>
        <dbReference type="Proteomes" id="UP000217065"/>
    </source>
</evidence>
<comment type="similarity">
    <text evidence="5">Belongs to the Rap family.</text>
</comment>
<dbReference type="SMART" id="SM00028">
    <property type="entry name" value="TPR"/>
    <property type="match status" value="3"/>
</dbReference>
<comment type="caution">
    <text evidence="7">The sequence shown here is derived from an EMBL/GenBank/DDBJ whole genome shotgun (WGS) entry which is preliminary data.</text>
</comment>
<evidence type="ECO:0000256" key="5">
    <source>
        <dbReference type="ARBA" id="ARBA00038253"/>
    </source>
</evidence>
<dbReference type="SUPFAM" id="SSF48452">
    <property type="entry name" value="TPR-like"/>
    <property type="match status" value="2"/>
</dbReference>
<dbReference type="PROSITE" id="PS50005">
    <property type="entry name" value="TPR"/>
    <property type="match status" value="1"/>
</dbReference>
<dbReference type="Gene3D" id="1.25.40.10">
    <property type="entry name" value="Tetratricopeptide repeat domain"/>
    <property type="match status" value="1"/>
</dbReference>
<organism evidence="7 8">
    <name type="scientific">Tetzosporium hominis</name>
    <dbReference type="NCBI Taxonomy" id="2020506"/>
    <lineage>
        <taxon>Bacteria</taxon>
        <taxon>Bacillati</taxon>
        <taxon>Bacillota</taxon>
        <taxon>Bacilli</taxon>
        <taxon>Bacillales</taxon>
        <taxon>Caryophanaceae</taxon>
        <taxon>Tetzosporium</taxon>
    </lineage>
</organism>
<dbReference type="OrthoDB" id="252257at2"/>
<dbReference type="Proteomes" id="UP000217065">
    <property type="component" value="Unassembled WGS sequence"/>
</dbReference>
<evidence type="ECO:0000256" key="1">
    <source>
        <dbReference type="ARBA" id="ARBA00004496"/>
    </source>
</evidence>
<dbReference type="InterPro" id="IPR011990">
    <property type="entry name" value="TPR-like_helical_dom_sf"/>
</dbReference>
<keyword evidence="8" id="KW-1185">Reference proteome</keyword>
<gene>
    <name evidence="7" type="ORF">CF394_05985</name>
</gene>
<evidence type="ECO:0000256" key="2">
    <source>
        <dbReference type="ARBA" id="ARBA00022490"/>
    </source>
</evidence>
<dbReference type="EMBL" id="NOKQ01000196">
    <property type="protein sequence ID" value="OZS78307.1"/>
    <property type="molecule type" value="Genomic_DNA"/>
</dbReference>
<reference evidence="7 8" key="1">
    <citation type="submission" date="2017-07" db="EMBL/GenBank/DDBJ databases">
        <title>Tetzosporium hominis gen.nov. sp.nov.</title>
        <authorList>
            <person name="Tetz G."/>
            <person name="Tetz V."/>
        </authorList>
    </citation>
    <scope>NUCLEOTIDE SEQUENCE [LARGE SCALE GENOMIC DNA]</scope>
    <source>
        <strain evidence="7 8">VT-49</strain>
    </source>
</reference>
<evidence type="ECO:0000313" key="7">
    <source>
        <dbReference type="EMBL" id="OZS78307.1"/>
    </source>
</evidence>
<keyword evidence="2" id="KW-0963">Cytoplasm</keyword>
<name>A0A264W5I1_9BACL</name>
<evidence type="ECO:0000256" key="6">
    <source>
        <dbReference type="PROSITE-ProRule" id="PRU00339"/>
    </source>
</evidence>
<dbReference type="RefSeq" id="WP_094942327.1">
    <property type="nucleotide sequence ID" value="NZ_NOKQ01000196.1"/>
</dbReference>
<feature type="repeat" description="TPR" evidence="6">
    <location>
        <begin position="295"/>
        <end position="328"/>
    </location>
</feature>
<dbReference type="AlphaFoldDB" id="A0A264W5I1"/>
<comment type="subcellular location">
    <subcellularLocation>
        <location evidence="1">Cytoplasm</location>
    </subcellularLocation>
</comment>
<keyword evidence="3" id="KW-0677">Repeat</keyword>
<dbReference type="InterPro" id="IPR019734">
    <property type="entry name" value="TPR_rpt"/>
</dbReference>
<dbReference type="PANTHER" id="PTHR46630:SF1">
    <property type="entry name" value="TETRATRICOPEPTIDE REPEAT PROTEIN 29"/>
    <property type="match status" value="1"/>
</dbReference>
<protein>
    <submittedName>
        <fullName evidence="7">Uncharacterized protein</fullName>
    </submittedName>
</protein>
<dbReference type="GO" id="GO:0005737">
    <property type="term" value="C:cytoplasm"/>
    <property type="evidence" value="ECO:0007669"/>
    <property type="project" value="UniProtKB-SubCell"/>
</dbReference>
<evidence type="ECO:0000256" key="3">
    <source>
        <dbReference type="ARBA" id="ARBA00022737"/>
    </source>
</evidence>
<proteinExistence type="inferred from homology"/>
<sequence>MNYKQFIIDQLETQNLFYDPSSSPYEKLIDDRDFTDKELEALLKRIGISNFMIEQKLAHIKNLLQLFKKHLIYTDYDKAEFVYFEVATYDDFLPYTEYSRLASLLKIRFFQVKKNHSKINTLLRALKKERKYFSPLEELLYEYLQGINEMNSGDYEAANRRMDHVIRSTSSLFGFEGEVYYHLSLIKSYLEEPSRAIYYGKKALDYLSQQYNYRRILHAQMSLAINCAYAKIYEDAIEYYEHLLRNAELLNQKELIPHIYHNMGDLYFKMKNYSLSIAYFNMAVSHYGVEDVNFGSVLFNLGLTEIEMGKTEDAIRTFSRLYEISERKSFENYKLFAEYYLQFLNGDIEDAYHFLETVVIPYTRSVPNEHNFEIIFSDMLVRYYKEKGDFEKAFSFITDEKYQ</sequence>
<evidence type="ECO:0000256" key="4">
    <source>
        <dbReference type="ARBA" id="ARBA00022803"/>
    </source>
</evidence>
<dbReference type="PANTHER" id="PTHR46630">
    <property type="entry name" value="TETRATRICOPEPTIDE REPEAT PROTEIN 29"/>
    <property type="match status" value="1"/>
</dbReference>
<dbReference type="Pfam" id="PF13424">
    <property type="entry name" value="TPR_12"/>
    <property type="match status" value="1"/>
</dbReference>
<dbReference type="InterPro" id="IPR051476">
    <property type="entry name" value="Bac_ResReg_Asp_Phosphatase"/>
</dbReference>